<dbReference type="AlphaFoldDB" id="A0A7R9IA68"/>
<proteinExistence type="predicted"/>
<sequence>MEQSVLYKVIRGPQALSAKKHFLVFLWFVEHQTTSYLDVADIFNVSLSILYEGLLPSVETGLHYSPQASEIEVNCITILSTFHRVGNGSVKDCLKLRVCGLPRWKWSTNIRHSPSRFSGEEFLPPCLLVLPTFLQLRC</sequence>
<dbReference type="EMBL" id="OE000282">
    <property type="protein sequence ID" value="CAD7453231.1"/>
    <property type="molecule type" value="Genomic_DNA"/>
</dbReference>
<reference evidence="1" key="1">
    <citation type="submission" date="2020-11" db="EMBL/GenBank/DDBJ databases">
        <authorList>
            <person name="Tran Van P."/>
        </authorList>
    </citation>
    <scope>NUCLEOTIDE SEQUENCE</scope>
</reference>
<name>A0A7R9IA68_9NEOP</name>
<protein>
    <submittedName>
        <fullName evidence="1">Uncharacterized protein</fullName>
    </submittedName>
</protein>
<evidence type="ECO:0000313" key="1">
    <source>
        <dbReference type="EMBL" id="CAD7453231.1"/>
    </source>
</evidence>
<organism evidence="1">
    <name type="scientific">Timema tahoe</name>
    <dbReference type="NCBI Taxonomy" id="61484"/>
    <lineage>
        <taxon>Eukaryota</taxon>
        <taxon>Metazoa</taxon>
        <taxon>Ecdysozoa</taxon>
        <taxon>Arthropoda</taxon>
        <taxon>Hexapoda</taxon>
        <taxon>Insecta</taxon>
        <taxon>Pterygota</taxon>
        <taxon>Neoptera</taxon>
        <taxon>Polyneoptera</taxon>
        <taxon>Phasmatodea</taxon>
        <taxon>Timematodea</taxon>
        <taxon>Timematoidea</taxon>
        <taxon>Timematidae</taxon>
        <taxon>Timema</taxon>
    </lineage>
</organism>
<gene>
    <name evidence="1" type="ORF">TTEB3V08_LOCUS1380</name>
</gene>
<accession>A0A7R9IA68</accession>